<dbReference type="InterPro" id="IPR010255">
    <property type="entry name" value="Haem_peroxidase_sf"/>
</dbReference>
<reference evidence="1 2" key="1">
    <citation type="submission" date="2015-09" db="EMBL/GenBank/DDBJ databases">
        <title>Draft genome of the scarab beetle Oryctes borbonicus.</title>
        <authorList>
            <person name="Meyer J.M."/>
            <person name="Markov G.V."/>
            <person name="Baskaran P."/>
            <person name="Herrmann M."/>
            <person name="Sommer R.J."/>
            <person name="Roedelsperger C."/>
        </authorList>
    </citation>
    <scope>NUCLEOTIDE SEQUENCE [LARGE SCALE GENOMIC DNA]</scope>
    <source>
        <strain evidence="1">OB123</strain>
        <tissue evidence="1">Whole animal</tissue>
    </source>
</reference>
<accession>A0A0T6AUK1</accession>
<protein>
    <submittedName>
        <fullName evidence="1">Peroxidase</fullName>
    </submittedName>
</protein>
<keyword evidence="1" id="KW-0560">Oxidoreductase</keyword>
<keyword evidence="2" id="KW-1185">Reference proteome</keyword>
<dbReference type="Gene3D" id="1.10.640.10">
    <property type="entry name" value="Haem peroxidase domain superfamily, animal type"/>
    <property type="match status" value="1"/>
</dbReference>
<dbReference type="EMBL" id="LJIG01022762">
    <property type="protein sequence ID" value="KRT78851.1"/>
    <property type="molecule type" value="Genomic_DNA"/>
</dbReference>
<dbReference type="PROSITE" id="PS50292">
    <property type="entry name" value="PEROXIDASE_3"/>
    <property type="match status" value="1"/>
</dbReference>
<sequence length="125" mass="14428">MVPVIISCIPDGELNYRPFLDYYHQATKTVKHSFIPRIKMTAVITFLGIWMPRVSIKTKLPLPSPRMISTSLFVDVDAPNYEYTSMLSYFGQFISHDITFSVDITFGKLNLTYLFQLFNLNSNFS</sequence>
<dbReference type="Pfam" id="PF03098">
    <property type="entry name" value="An_peroxidase"/>
    <property type="match status" value="1"/>
</dbReference>
<dbReference type="GO" id="GO:0006979">
    <property type="term" value="P:response to oxidative stress"/>
    <property type="evidence" value="ECO:0007669"/>
    <property type="project" value="InterPro"/>
</dbReference>
<name>A0A0T6AUK1_9SCAR</name>
<evidence type="ECO:0000313" key="2">
    <source>
        <dbReference type="Proteomes" id="UP000051574"/>
    </source>
</evidence>
<dbReference type="Proteomes" id="UP000051574">
    <property type="component" value="Unassembled WGS sequence"/>
</dbReference>
<comment type="caution">
    <text evidence="1">The sequence shown here is derived from an EMBL/GenBank/DDBJ whole genome shotgun (WGS) entry which is preliminary data.</text>
</comment>
<evidence type="ECO:0000313" key="1">
    <source>
        <dbReference type="EMBL" id="KRT78851.1"/>
    </source>
</evidence>
<dbReference type="InterPro" id="IPR037120">
    <property type="entry name" value="Haem_peroxidase_sf_animal"/>
</dbReference>
<dbReference type="OrthoDB" id="6766242at2759"/>
<keyword evidence="1" id="KW-0575">Peroxidase</keyword>
<dbReference type="InterPro" id="IPR019791">
    <property type="entry name" value="Haem_peroxidase_animal"/>
</dbReference>
<organism evidence="1 2">
    <name type="scientific">Oryctes borbonicus</name>
    <dbReference type="NCBI Taxonomy" id="1629725"/>
    <lineage>
        <taxon>Eukaryota</taxon>
        <taxon>Metazoa</taxon>
        <taxon>Ecdysozoa</taxon>
        <taxon>Arthropoda</taxon>
        <taxon>Hexapoda</taxon>
        <taxon>Insecta</taxon>
        <taxon>Pterygota</taxon>
        <taxon>Neoptera</taxon>
        <taxon>Endopterygota</taxon>
        <taxon>Coleoptera</taxon>
        <taxon>Polyphaga</taxon>
        <taxon>Scarabaeiformia</taxon>
        <taxon>Scarabaeidae</taxon>
        <taxon>Dynastinae</taxon>
        <taxon>Oryctes</taxon>
    </lineage>
</organism>
<gene>
    <name evidence="1" type="ORF">AMK59_6915</name>
</gene>
<dbReference type="SUPFAM" id="SSF48113">
    <property type="entry name" value="Heme-dependent peroxidases"/>
    <property type="match status" value="1"/>
</dbReference>
<dbReference type="GO" id="GO:0020037">
    <property type="term" value="F:heme binding"/>
    <property type="evidence" value="ECO:0007669"/>
    <property type="project" value="InterPro"/>
</dbReference>
<dbReference type="AlphaFoldDB" id="A0A0T6AUK1"/>
<dbReference type="GO" id="GO:0004601">
    <property type="term" value="F:peroxidase activity"/>
    <property type="evidence" value="ECO:0007669"/>
    <property type="project" value="UniProtKB-KW"/>
</dbReference>
<proteinExistence type="predicted"/>